<dbReference type="Pfam" id="PF08284">
    <property type="entry name" value="RVP_2"/>
    <property type="match status" value="1"/>
</dbReference>
<dbReference type="Proteomes" id="UP001151760">
    <property type="component" value="Unassembled WGS sequence"/>
</dbReference>
<dbReference type="EMBL" id="BQNB010010108">
    <property type="protein sequence ID" value="GJS72832.1"/>
    <property type="molecule type" value="Genomic_DNA"/>
</dbReference>
<organism evidence="3 4">
    <name type="scientific">Tanacetum coccineum</name>
    <dbReference type="NCBI Taxonomy" id="301880"/>
    <lineage>
        <taxon>Eukaryota</taxon>
        <taxon>Viridiplantae</taxon>
        <taxon>Streptophyta</taxon>
        <taxon>Embryophyta</taxon>
        <taxon>Tracheophyta</taxon>
        <taxon>Spermatophyta</taxon>
        <taxon>Magnoliopsida</taxon>
        <taxon>eudicotyledons</taxon>
        <taxon>Gunneridae</taxon>
        <taxon>Pentapetalae</taxon>
        <taxon>asterids</taxon>
        <taxon>campanulids</taxon>
        <taxon>Asterales</taxon>
        <taxon>Asteraceae</taxon>
        <taxon>Asteroideae</taxon>
        <taxon>Anthemideae</taxon>
        <taxon>Anthemidinae</taxon>
        <taxon>Tanacetum</taxon>
    </lineage>
</organism>
<dbReference type="SUPFAM" id="SSF53098">
    <property type="entry name" value="Ribonuclease H-like"/>
    <property type="match status" value="1"/>
</dbReference>
<dbReference type="Gene3D" id="2.40.70.10">
    <property type="entry name" value="Acid Proteases"/>
    <property type="match status" value="1"/>
</dbReference>
<dbReference type="InterPro" id="IPR012337">
    <property type="entry name" value="RNaseH-like_sf"/>
</dbReference>
<keyword evidence="3" id="KW-0808">Transferase</keyword>
<accession>A0ABQ5GP14</accession>
<sequence>MLETRRGRMIRTRIVEGIIGTKEKDWKKLSPQYCSGAMDTGQLLYAGQTTEVCKIANFHHSGNCLVCGRCNQVGHFTRYCTGGNHPNPVLAIEGNLNPGNNWDRAQGRAFALGVAEAPQDPNVVTELELEGHTFIIDLIPFGHGSFDVIVGMDWLSKLRAKIACFEKIVQILPKVSMSFPPKIDTGVCLKEKIDREILEMQFWLQRGSFPIGHVVNIKKALGMQLDLSTAYDTQTDGQSERTIQTLEDMLRACAIDFGGNWDTHLPLVEFFVQQQLPLEREVRSI</sequence>
<dbReference type="Gene3D" id="3.30.420.10">
    <property type="entry name" value="Ribonuclease H-like superfamily/Ribonuclease H"/>
    <property type="match status" value="1"/>
</dbReference>
<comment type="caution">
    <text evidence="3">The sequence shown here is derived from an EMBL/GenBank/DDBJ whole genome shotgun (WGS) entry which is preliminary data.</text>
</comment>
<keyword evidence="3" id="KW-0548">Nucleotidyltransferase</keyword>
<evidence type="ECO:0000313" key="1">
    <source>
        <dbReference type="EMBL" id="GJS72832.1"/>
    </source>
</evidence>
<dbReference type="GO" id="GO:0003964">
    <property type="term" value="F:RNA-directed DNA polymerase activity"/>
    <property type="evidence" value="ECO:0007669"/>
    <property type="project" value="UniProtKB-KW"/>
</dbReference>
<dbReference type="InterPro" id="IPR021109">
    <property type="entry name" value="Peptidase_aspartic_dom_sf"/>
</dbReference>
<dbReference type="EMBL" id="BQNB010015229">
    <property type="protein sequence ID" value="GJT37523.1"/>
    <property type="molecule type" value="Genomic_DNA"/>
</dbReference>
<reference evidence="3" key="2">
    <citation type="submission" date="2022-01" db="EMBL/GenBank/DDBJ databases">
        <authorList>
            <person name="Yamashiro T."/>
            <person name="Shiraishi A."/>
            <person name="Satake H."/>
            <person name="Nakayama K."/>
        </authorList>
    </citation>
    <scope>NUCLEOTIDE SEQUENCE</scope>
</reference>
<dbReference type="EMBL" id="BQNB010018669">
    <property type="protein sequence ID" value="GJT76954.1"/>
    <property type="molecule type" value="Genomic_DNA"/>
</dbReference>
<protein>
    <submittedName>
        <fullName evidence="3">Reverse transcriptase domain-containing protein</fullName>
    </submittedName>
</protein>
<keyword evidence="3" id="KW-0695">RNA-directed DNA polymerase</keyword>
<dbReference type="InterPro" id="IPR036397">
    <property type="entry name" value="RNaseH_sf"/>
</dbReference>
<proteinExistence type="predicted"/>
<evidence type="ECO:0000313" key="4">
    <source>
        <dbReference type="Proteomes" id="UP001151760"/>
    </source>
</evidence>
<evidence type="ECO:0000313" key="2">
    <source>
        <dbReference type="EMBL" id="GJT37523.1"/>
    </source>
</evidence>
<name>A0ABQ5GP14_9ASTR</name>
<reference evidence="3" key="1">
    <citation type="journal article" date="2022" name="Int. J. Mol. Sci.">
        <title>Draft Genome of Tanacetum Coccineum: Genomic Comparison of Closely Related Tanacetum-Family Plants.</title>
        <authorList>
            <person name="Yamashiro T."/>
            <person name="Shiraishi A."/>
            <person name="Nakayama K."/>
            <person name="Satake H."/>
        </authorList>
    </citation>
    <scope>NUCLEOTIDE SEQUENCE</scope>
</reference>
<gene>
    <name evidence="1" type="ORF">Tco_0705673</name>
    <name evidence="2" type="ORF">Tco_0937388</name>
    <name evidence="3" type="ORF">Tco_1043679</name>
</gene>
<keyword evidence="4" id="KW-1185">Reference proteome</keyword>
<evidence type="ECO:0000313" key="3">
    <source>
        <dbReference type="EMBL" id="GJT76954.1"/>
    </source>
</evidence>